<dbReference type="Gene3D" id="3.30.40.10">
    <property type="entry name" value="Zinc/RING finger domain, C3HC4 (zinc finger)"/>
    <property type="match status" value="1"/>
</dbReference>
<keyword evidence="4" id="KW-1185">Reference proteome</keyword>
<proteinExistence type="predicted"/>
<accession>A0A161YE61</accession>
<dbReference type="PROSITE" id="PS50089">
    <property type="entry name" value="ZF_RING_2"/>
    <property type="match status" value="1"/>
</dbReference>
<keyword evidence="1" id="KW-0479">Metal-binding</keyword>
<dbReference type="AlphaFoldDB" id="A0A161YE61"/>
<evidence type="ECO:0000313" key="4">
    <source>
        <dbReference type="Proteomes" id="UP000076552"/>
    </source>
</evidence>
<keyword evidence="1" id="KW-0862">Zinc</keyword>
<keyword evidence="1" id="KW-0863">Zinc-finger</keyword>
<dbReference type="InterPro" id="IPR013083">
    <property type="entry name" value="Znf_RING/FYVE/PHD"/>
</dbReference>
<dbReference type="GO" id="GO:0008270">
    <property type="term" value="F:zinc ion binding"/>
    <property type="evidence" value="ECO:0007669"/>
    <property type="project" value="UniProtKB-KW"/>
</dbReference>
<dbReference type="Proteomes" id="UP000076552">
    <property type="component" value="Unassembled WGS sequence"/>
</dbReference>
<comment type="caution">
    <text evidence="3">The sequence shown here is derived from an EMBL/GenBank/DDBJ whole genome shotgun (WGS) entry which is preliminary data.</text>
</comment>
<gene>
    <name evidence="3" type="ORF">CT0861_10468</name>
</gene>
<evidence type="ECO:0000256" key="1">
    <source>
        <dbReference type="PROSITE-ProRule" id="PRU00175"/>
    </source>
</evidence>
<sequence length="550" mass="62706">MCLKKVTWYQCPQTEEGRAVQANYPRDTMVKLGDAWRLARVYHATYLIILDESLRHGMQYHAHESFIYCAHPYYGLCDEDFGLIYQVAEGECPACLHDKGLPRKIVARREMMDGVLPLITGEFLRPSPAVFDYVAQLAILVKHMVARKIPNVVIRGTMVEQVVKEIRAELFCRSFDAHWVRHGVADCGCFVEDQGFCANLGRYLRQKEAGRILEFHKNIVVPYVNMPDPDDDWELILARDQIVEWFVDRRTARFDKVAICRFEVNPREDQRYQDCLQRLEAAVIKYVDLLRFALAPEQGPDHDMERNLRARAVFLQKPLQWIAYDTGLADGLVEEISEMVIHWYLRVGTPLSPPVDNAAWSAPLQLRRDIDSTRKDIQATMEHLDTVFSTNNSEGWRLFRGSFTRPPLHEEKEAHIHRQARAELMAAAETRLSRGQAAADENAVSVAVARRLRPGDEDGHECPVCGTDFADDPAARRPVVVCERGHLVCRQCTITHVVNADAHLLEHDPGKRARCPMCRGSMAAFYRANADPAEALRQPAARPAAPVVWF</sequence>
<name>A0A161YE61_9PEZI</name>
<dbReference type="EMBL" id="LFIV01000085">
    <property type="protein sequence ID" value="KZL70727.1"/>
    <property type="molecule type" value="Genomic_DNA"/>
</dbReference>
<evidence type="ECO:0000313" key="3">
    <source>
        <dbReference type="EMBL" id="KZL70727.1"/>
    </source>
</evidence>
<protein>
    <recommendedName>
        <fullName evidence="2">RING-type domain-containing protein</fullName>
    </recommendedName>
</protein>
<dbReference type="SUPFAM" id="SSF57850">
    <property type="entry name" value="RING/U-box"/>
    <property type="match status" value="1"/>
</dbReference>
<reference evidence="3 4" key="1">
    <citation type="submission" date="2015-06" db="EMBL/GenBank/DDBJ databases">
        <title>Survival trade-offs in plant roots during colonization by closely related pathogenic and mutualistic fungi.</title>
        <authorList>
            <person name="Hacquard S."/>
            <person name="Kracher B."/>
            <person name="Hiruma K."/>
            <person name="Weinman A."/>
            <person name="Muench P."/>
            <person name="Garrido Oter R."/>
            <person name="Ver Loren van Themaat E."/>
            <person name="Dallerey J.-F."/>
            <person name="Damm U."/>
            <person name="Henrissat B."/>
            <person name="Lespinet O."/>
            <person name="Thon M."/>
            <person name="Kemen E."/>
            <person name="McHardy A.C."/>
            <person name="Schulze-Lefert P."/>
            <person name="O'Connell R.J."/>
        </authorList>
    </citation>
    <scope>NUCLEOTIDE SEQUENCE [LARGE SCALE GENOMIC DNA]</scope>
    <source>
        <strain evidence="3 4">0861</strain>
    </source>
</reference>
<organism evidence="3 4">
    <name type="scientific">Colletotrichum tofieldiae</name>
    <dbReference type="NCBI Taxonomy" id="708197"/>
    <lineage>
        <taxon>Eukaryota</taxon>
        <taxon>Fungi</taxon>
        <taxon>Dikarya</taxon>
        <taxon>Ascomycota</taxon>
        <taxon>Pezizomycotina</taxon>
        <taxon>Sordariomycetes</taxon>
        <taxon>Hypocreomycetidae</taxon>
        <taxon>Glomerellales</taxon>
        <taxon>Glomerellaceae</taxon>
        <taxon>Colletotrichum</taxon>
        <taxon>Colletotrichum spaethianum species complex</taxon>
    </lineage>
</organism>
<feature type="domain" description="RING-type" evidence="2">
    <location>
        <begin position="462"/>
        <end position="519"/>
    </location>
</feature>
<evidence type="ECO:0000259" key="2">
    <source>
        <dbReference type="PROSITE" id="PS50089"/>
    </source>
</evidence>
<dbReference type="InterPro" id="IPR001841">
    <property type="entry name" value="Znf_RING"/>
</dbReference>